<keyword evidence="1" id="KW-1133">Transmembrane helix</keyword>
<feature type="transmembrane region" description="Helical" evidence="1">
    <location>
        <begin position="12"/>
        <end position="37"/>
    </location>
</feature>
<dbReference type="PANTHER" id="PTHR34874">
    <property type="entry name" value="PROTEIN YCHN"/>
    <property type="match status" value="1"/>
</dbReference>
<dbReference type="InterPro" id="IPR027396">
    <property type="entry name" value="DsrEFH-like"/>
</dbReference>
<accession>T1AQ28</accession>
<dbReference type="EMBL" id="AUZZ01001837">
    <property type="protein sequence ID" value="EQD62696.1"/>
    <property type="molecule type" value="Genomic_DNA"/>
</dbReference>
<organism evidence="3">
    <name type="scientific">mine drainage metagenome</name>
    <dbReference type="NCBI Taxonomy" id="410659"/>
    <lineage>
        <taxon>unclassified sequences</taxon>
        <taxon>metagenomes</taxon>
        <taxon>ecological metagenomes</taxon>
    </lineage>
</organism>
<protein>
    <submittedName>
        <fullName evidence="3">DsrE family protein</fullName>
    </submittedName>
</protein>
<dbReference type="SUPFAM" id="SSF75169">
    <property type="entry name" value="DsrEFH-like"/>
    <property type="match status" value="1"/>
</dbReference>
<sequence>MMGWGAGWYGMILGPLIMIVILAALISVVVLLVRWVAGPWHSVVPPRHGPPARTPLDILKERYARGELNKEEFEERRHVLGDRVSSCSREEIAVKILFILNDPPYGTERCYNALRLALALQRKEPATQLSVFLMADAVVAARRGQKTPDGYYNLERMLKRVFAVNGQVLLCGTCMDARGLTEAELMEGSRRSTMDELATETLAADKVIVF</sequence>
<reference evidence="3" key="1">
    <citation type="submission" date="2013-08" db="EMBL/GenBank/DDBJ databases">
        <authorList>
            <person name="Mendez C."/>
            <person name="Richter M."/>
            <person name="Ferrer M."/>
            <person name="Sanchez J."/>
        </authorList>
    </citation>
    <scope>NUCLEOTIDE SEQUENCE</scope>
</reference>
<evidence type="ECO:0000313" key="3">
    <source>
        <dbReference type="EMBL" id="EQD62696.1"/>
    </source>
</evidence>
<dbReference type="Pfam" id="PF02635">
    <property type="entry name" value="DsrE"/>
    <property type="match status" value="1"/>
</dbReference>
<dbReference type="GO" id="GO:0005829">
    <property type="term" value="C:cytosol"/>
    <property type="evidence" value="ECO:0007669"/>
    <property type="project" value="TreeGrafter"/>
</dbReference>
<keyword evidence="1" id="KW-0472">Membrane</keyword>
<dbReference type="InterPro" id="IPR018649">
    <property type="entry name" value="SHOCT"/>
</dbReference>
<dbReference type="AlphaFoldDB" id="T1AQ28"/>
<keyword evidence="1" id="KW-0812">Transmembrane</keyword>
<dbReference type="InterPro" id="IPR003787">
    <property type="entry name" value="Sulphur_relay_DsrE/F-like"/>
</dbReference>
<dbReference type="Pfam" id="PF09851">
    <property type="entry name" value="SHOCT"/>
    <property type="match status" value="1"/>
</dbReference>
<evidence type="ECO:0000259" key="2">
    <source>
        <dbReference type="Pfam" id="PF09851"/>
    </source>
</evidence>
<comment type="caution">
    <text evidence="3">The sequence shown here is derived from an EMBL/GenBank/DDBJ whole genome shotgun (WGS) entry which is preliminary data.</text>
</comment>
<dbReference type="Gene3D" id="3.40.1260.10">
    <property type="entry name" value="DsrEFH-like"/>
    <property type="match status" value="1"/>
</dbReference>
<proteinExistence type="predicted"/>
<dbReference type="PANTHER" id="PTHR34874:SF1">
    <property type="entry name" value="PROTEIN YCHN"/>
    <property type="match status" value="1"/>
</dbReference>
<name>T1AQ28_9ZZZZ</name>
<reference evidence="3" key="2">
    <citation type="journal article" date="2014" name="ISME J.">
        <title>Microbial stratification in low pH oxic and suboxic macroscopic growths along an acid mine drainage.</title>
        <authorList>
            <person name="Mendez-Garcia C."/>
            <person name="Mesa V."/>
            <person name="Sprenger R.R."/>
            <person name="Richter M."/>
            <person name="Diez M.S."/>
            <person name="Solano J."/>
            <person name="Bargiela R."/>
            <person name="Golyshina O.V."/>
            <person name="Manteca A."/>
            <person name="Ramos J.L."/>
            <person name="Gallego J.R."/>
            <person name="Llorente I."/>
            <person name="Martins Dos Santos V.A."/>
            <person name="Jensen O.N."/>
            <person name="Pelaez A.I."/>
            <person name="Sanchez J."/>
            <person name="Ferrer M."/>
        </authorList>
    </citation>
    <scope>NUCLEOTIDE SEQUENCE</scope>
</reference>
<feature type="domain" description="SHOCT" evidence="2">
    <location>
        <begin position="54"/>
        <end position="80"/>
    </location>
</feature>
<evidence type="ECO:0000256" key="1">
    <source>
        <dbReference type="SAM" id="Phobius"/>
    </source>
</evidence>
<gene>
    <name evidence="3" type="ORF">B2A_02709</name>
</gene>